<keyword evidence="2" id="KW-1133">Transmembrane helix</keyword>
<organism evidence="4 5">
    <name type="scientific">Dothistroma septosporum (strain NZE10 / CBS 128990)</name>
    <name type="common">Red band needle blight fungus</name>
    <name type="synonym">Mycosphaerella pini</name>
    <dbReference type="NCBI Taxonomy" id="675120"/>
    <lineage>
        <taxon>Eukaryota</taxon>
        <taxon>Fungi</taxon>
        <taxon>Dikarya</taxon>
        <taxon>Ascomycota</taxon>
        <taxon>Pezizomycotina</taxon>
        <taxon>Dothideomycetes</taxon>
        <taxon>Dothideomycetidae</taxon>
        <taxon>Mycosphaerellales</taxon>
        <taxon>Mycosphaerellaceae</taxon>
        <taxon>Dothistroma</taxon>
    </lineage>
</organism>
<keyword evidence="3" id="KW-0732">Signal</keyword>
<protein>
    <recommendedName>
        <fullName evidence="6">Mid2 domain-containing protein</fullName>
    </recommendedName>
</protein>
<dbReference type="OMA" id="DDNCANA"/>
<dbReference type="EMBL" id="KB446542">
    <property type="protein sequence ID" value="EME41182.1"/>
    <property type="molecule type" value="Genomic_DNA"/>
</dbReference>
<evidence type="ECO:0008006" key="6">
    <source>
        <dbReference type="Google" id="ProtNLM"/>
    </source>
</evidence>
<evidence type="ECO:0000256" key="3">
    <source>
        <dbReference type="SAM" id="SignalP"/>
    </source>
</evidence>
<dbReference type="STRING" id="675120.N1PFQ2"/>
<name>N1PFQ2_DOTSN</name>
<feature type="transmembrane region" description="Helical" evidence="2">
    <location>
        <begin position="195"/>
        <end position="220"/>
    </location>
</feature>
<dbReference type="eggNOG" id="ENOG502SQDU">
    <property type="taxonomic scope" value="Eukaryota"/>
</dbReference>
<feature type="chain" id="PRO_5004108778" description="Mid2 domain-containing protein" evidence="3">
    <location>
        <begin position="25"/>
        <end position="302"/>
    </location>
</feature>
<dbReference type="AlphaFoldDB" id="N1PFQ2"/>
<accession>N1PFQ2</accession>
<keyword evidence="2" id="KW-0812">Transmembrane</keyword>
<dbReference type="OrthoDB" id="3912985at2759"/>
<reference evidence="5" key="1">
    <citation type="journal article" date="2012" name="PLoS Genet.">
        <title>The genomes of the fungal plant pathogens Cladosporium fulvum and Dothistroma septosporum reveal adaptation to different hosts and lifestyles but also signatures of common ancestry.</title>
        <authorList>
            <person name="de Wit P.J.G.M."/>
            <person name="van der Burgt A."/>
            <person name="Oekmen B."/>
            <person name="Stergiopoulos I."/>
            <person name="Abd-Elsalam K.A."/>
            <person name="Aerts A.L."/>
            <person name="Bahkali A.H."/>
            <person name="Beenen H.G."/>
            <person name="Chettri P."/>
            <person name="Cox M.P."/>
            <person name="Datema E."/>
            <person name="de Vries R.P."/>
            <person name="Dhillon B."/>
            <person name="Ganley A.R."/>
            <person name="Griffiths S.A."/>
            <person name="Guo Y."/>
            <person name="Hamelin R.C."/>
            <person name="Henrissat B."/>
            <person name="Kabir M.S."/>
            <person name="Jashni M.K."/>
            <person name="Kema G."/>
            <person name="Klaubauf S."/>
            <person name="Lapidus A."/>
            <person name="Levasseur A."/>
            <person name="Lindquist E."/>
            <person name="Mehrabi R."/>
            <person name="Ohm R.A."/>
            <person name="Owen T.J."/>
            <person name="Salamov A."/>
            <person name="Schwelm A."/>
            <person name="Schijlen E."/>
            <person name="Sun H."/>
            <person name="van den Burg H.A."/>
            <person name="van Ham R.C.H.J."/>
            <person name="Zhang S."/>
            <person name="Goodwin S.B."/>
            <person name="Grigoriev I.V."/>
            <person name="Collemare J."/>
            <person name="Bradshaw R.E."/>
        </authorList>
    </citation>
    <scope>NUCLEOTIDE SEQUENCE [LARGE SCALE GENOMIC DNA]</scope>
    <source>
        <strain evidence="5">NZE10 / CBS 128990</strain>
    </source>
</reference>
<reference evidence="4 5" key="2">
    <citation type="journal article" date="2012" name="PLoS Pathog.">
        <title>Diverse lifestyles and strategies of plant pathogenesis encoded in the genomes of eighteen Dothideomycetes fungi.</title>
        <authorList>
            <person name="Ohm R.A."/>
            <person name="Feau N."/>
            <person name="Henrissat B."/>
            <person name="Schoch C.L."/>
            <person name="Horwitz B.A."/>
            <person name="Barry K.W."/>
            <person name="Condon B.J."/>
            <person name="Copeland A.C."/>
            <person name="Dhillon B."/>
            <person name="Glaser F."/>
            <person name="Hesse C.N."/>
            <person name="Kosti I."/>
            <person name="LaButti K."/>
            <person name="Lindquist E.A."/>
            <person name="Lucas S."/>
            <person name="Salamov A.A."/>
            <person name="Bradshaw R.E."/>
            <person name="Ciuffetti L."/>
            <person name="Hamelin R.C."/>
            <person name="Kema G.H.J."/>
            <person name="Lawrence C."/>
            <person name="Scott J.A."/>
            <person name="Spatafora J.W."/>
            <person name="Turgeon B.G."/>
            <person name="de Wit P.J.G.M."/>
            <person name="Zhong S."/>
            <person name="Goodwin S.B."/>
            <person name="Grigoriev I.V."/>
        </authorList>
    </citation>
    <scope>NUCLEOTIDE SEQUENCE [LARGE SCALE GENOMIC DNA]</scope>
    <source>
        <strain evidence="5">NZE10 / CBS 128990</strain>
    </source>
</reference>
<evidence type="ECO:0000256" key="2">
    <source>
        <dbReference type="SAM" id="Phobius"/>
    </source>
</evidence>
<sequence>MPQRLHSLLFAALVLLSSVPTIQAATGAQCFFPDGSKAANYTACNAASTESACCKTDEACLSNGYCFQQTSYSNRISRGACTDSSFGSTACPQRCADVATAVALTIFEAYDTADVPHGNGLFCCVSGYNVTSQQCMTESDGTFAPFSLPAGTVVIDRSNGATLPENFNSTDAAASVVTATVTASATAAPEKSNTAAVAAGVAVPLGVLLVAALAGCFLLWRNLGKARRELAAFGHGGSAQVCDDPQKSAYVNEKPYSGSYGGYQSVARQESPLQEAGGGHMQAVEAPTDRDIAMADSRPIDK</sequence>
<proteinExistence type="predicted"/>
<feature type="region of interest" description="Disordered" evidence="1">
    <location>
        <begin position="261"/>
        <end position="302"/>
    </location>
</feature>
<gene>
    <name evidence="4" type="ORF">DOTSEDRAFT_55080</name>
</gene>
<evidence type="ECO:0000256" key="1">
    <source>
        <dbReference type="SAM" id="MobiDB-lite"/>
    </source>
</evidence>
<keyword evidence="5" id="KW-1185">Reference proteome</keyword>
<feature type="signal peptide" evidence="3">
    <location>
        <begin position="1"/>
        <end position="24"/>
    </location>
</feature>
<evidence type="ECO:0000313" key="5">
    <source>
        <dbReference type="Proteomes" id="UP000016933"/>
    </source>
</evidence>
<dbReference type="Proteomes" id="UP000016933">
    <property type="component" value="Unassembled WGS sequence"/>
</dbReference>
<evidence type="ECO:0000313" key="4">
    <source>
        <dbReference type="EMBL" id="EME41182.1"/>
    </source>
</evidence>
<feature type="compositionally biased region" description="Basic and acidic residues" evidence="1">
    <location>
        <begin position="287"/>
        <end position="302"/>
    </location>
</feature>
<keyword evidence="2" id="KW-0472">Membrane</keyword>
<dbReference type="HOGENOM" id="CLU_921417_0_0_1"/>